<organism evidence="2 3">
    <name type="scientific">Aliikangiella coralliicola</name>
    <dbReference type="NCBI Taxonomy" id="2592383"/>
    <lineage>
        <taxon>Bacteria</taxon>
        <taxon>Pseudomonadati</taxon>
        <taxon>Pseudomonadota</taxon>
        <taxon>Gammaproteobacteria</taxon>
        <taxon>Oceanospirillales</taxon>
        <taxon>Pleioneaceae</taxon>
        <taxon>Aliikangiella</taxon>
    </lineage>
</organism>
<name>A0A545U795_9GAMM</name>
<dbReference type="Pfam" id="PF21880">
    <property type="entry name" value="DUF6916"/>
    <property type="match status" value="1"/>
</dbReference>
<sequence length="96" mass="10991">MEKFNYQTLKSMQGEKLTLKNSDDTQVELTVDEISTTQAHDDKREAFSVLLSGDKETPLAQGTYQINHQSFGEVSLFMSPNSETEYEIIINRELQE</sequence>
<protein>
    <recommendedName>
        <fullName evidence="1">DUF6916 domain-containing protein</fullName>
    </recommendedName>
</protein>
<keyword evidence="3" id="KW-1185">Reference proteome</keyword>
<reference evidence="2 3" key="1">
    <citation type="submission" date="2019-07" db="EMBL/GenBank/DDBJ databases">
        <title>Draft genome for Aliikangiella sp. M105.</title>
        <authorList>
            <person name="Wang G."/>
        </authorList>
    </citation>
    <scope>NUCLEOTIDE SEQUENCE [LARGE SCALE GENOMIC DNA]</scope>
    <source>
        <strain evidence="2 3">M105</strain>
    </source>
</reference>
<comment type="caution">
    <text evidence="2">The sequence shown here is derived from an EMBL/GenBank/DDBJ whole genome shotgun (WGS) entry which is preliminary data.</text>
</comment>
<dbReference type="OrthoDB" id="6271069at2"/>
<proteinExistence type="predicted"/>
<evidence type="ECO:0000313" key="3">
    <source>
        <dbReference type="Proteomes" id="UP000315439"/>
    </source>
</evidence>
<dbReference type="Proteomes" id="UP000315439">
    <property type="component" value="Unassembled WGS sequence"/>
</dbReference>
<dbReference type="EMBL" id="VIKS01000012">
    <property type="protein sequence ID" value="TQV85342.1"/>
    <property type="molecule type" value="Genomic_DNA"/>
</dbReference>
<feature type="domain" description="DUF6916" evidence="1">
    <location>
        <begin position="5"/>
        <end position="89"/>
    </location>
</feature>
<gene>
    <name evidence="2" type="ORF">FLL46_19440</name>
</gene>
<accession>A0A545U795</accession>
<dbReference type="InterPro" id="IPR054209">
    <property type="entry name" value="DUF6916"/>
</dbReference>
<dbReference type="RefSeq" id="WP_142933019.1">
    <property type="nucleotide sequence ID" value="NZ_ML660168.1"/>
</dbReference>
<evidence type="ECO:0000313" key="2">
    <source>
        <dbReference type="EMBL" id="TQV85342.1"/>
    </source>
</evidence>
<dbReference type="AlphaFoldDB" id="A0A545U795"/>
<evidence type="ECO:0000259" key="1">
    <source>
        <dbReference type="Pfam" id="PF21880"/>
    </source>
</evidence>